<dbReference type="GO" id="GO:0016567">
    <property type="term" value="P:protein ubiquitination"/>
    <property type="evidence" value="ECO:0007669"/>
    <property type="project" value="UniProtKB-UniRule"/>
</dbReference>
<evidence type="ECO:0000256" key="4">
    <source>
        <dbReference type="PIRNR" id="PIRNR028729"/>
    </source>
</evidence>
<dbReference type="STRING" id="4536.A0A0E0IH93"/>
<reference evidence="7" key="1">
    <citation type="submission" date="2015-04" db="UniProtKB">
        <authorList>
            <consortium name="EnsemblPlants"/>
        </authorList>
    </citation>
    <scope>IDENTIFICATION</scope>
    <source>
        <strain evidence="7">SL10</strain>
    </source>
</reference>
<dbReference type="Pfam" id="PF03931">
    <property type="entry name" value="Skp1_POZ"/>
    <property type="match status" value="1"/>
</dbReference>
<dbReference type="InterPro" id="IPR016072">
    <property type="entry name" value="Skp1_comp_dimer"/>
</dbReference>
<keyword evidence="8" id="KW-1185">Reference proteome</keyword>
<dbReference type="OMA" id="MIAWSEH"/>
<dbReference type="InterPro" id="IPR016897">
    <property type="entry name" value="SKP1"/>
</dbReference>
<dbReference type="Gene3D" id="3.30.710.10">
    <property type="entry name" value="Potassium Channel Kv1.1, Chain A"/>
    <property type="match status" value="1"/>
</dbReference>
<feature type="domain" description="SKP1 component dimerisation" evidence="5">
    <location>
        <begin position="116"/>
        <end position="162"/>
    </location>
</feature>
<dbReference type="AlphaFoldDB" id="A0A0E0IH93"/>
<evidence type="ECO:0000259" key="5">
    <source>
        <dbReference type="Pfam" id="PF01466"/>
    </source>
</evidence>
<dbReference type="InterPro" id="IPR036296">
    <property type="entry name" value="SKP1-like_dim_sf"/>
</dbReference>
<dbReference type="SUPFAM" id="SSF54695">
    <property type="entry name" value="POZ domain"/>
    <property type="match status" value="1"/>
</dbReference>
<dbReference type="Proteomes" id="UP000006591">
    <property type="component" value="Chromosome 9"/>
</dbReference>
<dbReference type="SUPFAM" id="SSF81382">
    <property type="entry name" value="Skp1 dimerisation domain-like"/>
    <property type="match status" value="1"/>
</dbReference>
<accession>A0A0E0IH93</accession>
<dbReference type="GO" id="GO:0006511">
    <property type="term" value="P:ubiquitin-dependent protein catabolic process"/>
    <property type="evidence" value="ECO:0007669"/>
    <property type="project" value="InterPro"/>
</dbReference>
<dbReference type="UniPathway" id="UPA00143"/>
<protein>
    <recommendedName>
        <fullName evidence="4">SKP1-like protein</fullName>
    </recommendedName>
</protein>
<reference evidence="7" key="2">
    <citation type="submission" date="2018-04" db="EMBL/GenBank/DDBJ databases">
        <title>OnivRS2 (Oryza nivara Reference Sequence Version 2).</title>
        <authorList>
            <person name="Zhang J."/>
            <person name="Kudrna D."/>
            <person name="Lee S."/>
            <person name="Talag J."/>
            <person name="Rajasekar S."/>
            <person name="Welchert J."/>
            <person name="Hsing Y.-I."/>
            <person name="Wing R.A."/>
        </authorList>
    </citation>
    <scope>NUCLEOTIDE SEQUENCE [LARGE SCALE GENOMIC DNA]</scope>
    <source>
        <strain evidence="7">SL10</strain>
    </source>
</reference>
<evidence type="ECO:0000313" key="7">
    <source>
        <dbReference type="EnsemblPlants" id="ONIVA09G03530.1"/>
    </source>
</evidence>
<evidence type="ECO:0000256" key="1">
    <source>
        <dbReference type="ARBA" id="ARBA00004906"/>
    </source>
</evidence>
<dbReference type="InterPro" id="IPR011333">
    <property type="entry name" value="SKP1/BTB/POZ_sf"/>
</dbReference>
<dbReference type="GO" id="GO:0009867">
    <property type="term" value="P:jasmonic acid mediated signaling pathway"/>
    <property type="evidence" value="ECO:0007669"/>
    <property type="project" value="UniProtKB-ARBA"/>
</dbReference>
<dbReference type="Pfam" id="PF01466">
    <property type="entry name" value="Skp1"/>
    <property type="match status" value="1"/>
</dbReference>
<name>A0A0E0IH93_ORYNI</name>
<comment type="subunit">
    <text evidence="4">Part of a SCF (SKP1-cullin-F-box) protein ligase complex.</text>
</comment>
<feature type="domain" description="SKP1 component POZ" evidence="6">
    <location>
        <begin position="15"/>
        <end position="70"/>
    </location>
</feature>
<dbReference type="Gramene" id="ONIVA09G03530.1">
    <property type="protein sequence ID" value="ONIVA09G03530.1"/>
    <property type="gene ID" value="ONIVA09G03530"/>
</dbReference>
<comment type="similarity">
    <text evidence="2 4">Belongs to the SKP1 family.</text>
</comment>
<evidence type="ECO:0000313" key="8">
    <source>
        <dbReference type="Proteomes" id="UP000006591"/>
    </source>
</evidence>
<dbReference type="eggNOG" id="KOG1724">
    <property type="taxonomic scope" value="Eukaryota"/>
</dbReference>
<dbReference type="PANTHER" id="PTHR11165">
    <property type="entry name" value="SKP1"/>
    <property type="match status" value="1"/>
</dbReference>
<evidence type="ECO:0000256" key="2">
    <source>
        <dbReference type="ARBA" id="ARBA00009993"/>
    </source>
</evidence>
<comment type="pathway">
    <text evidence="1 4">Protein modification; protein ubiquitination.</text>
</comment>
<dbReference type="EnsemblPlants" id="ONIVA09G03530.1">
    <property type="protein sequence ID" value="ONIVA09G03530.1"/>
    <property type="gene ID" value="ONIVA09G03530"/>
</dbReference>
<evidence type="ECO:0000259" key="6">
    <source>
        <dbReference type="Pfam" id="PF03931"/>
    </source>
</evidence>
<dbReference type="PIRSF" id="PIRSF028729">
    <property type="entry name" value="E3_ubiquit_lig_SCF_Skp"/>
    <property type="match status" value="1"/>
</dbReference>
<comment type="function">
    <text evidence="4">Involved in ubiquitination and subsequent proteasomal degradation of target proteins. Together with CUL1, RBX1 and a F-box protein, it forms a SCF E3 ubiquitin ligase complex. The functional specificity of this complex depends on the type of F-box protein. In the SCF complex, it serves as an adapter that links the F-box protein to CUL1.</text>
</comment>
<proteinExistence type="inferred from homology"/>
<dbReference type="FunFam" id="3.30.710.10:FF:000026">
    <property type="entry name" value="E3 ubiquitin ligase complex SCF subunit"/>
    <property type="match status" value="1"/>
</dbReference>
<keyword evidence="3 4" id="KW-0833">Ubl conjugation pathway</keyword>
<dbReference type="InterPro" id="IPR001232">
    <property type="entry name" value="SKP1-like"/>
</dbReference>
<sequence length="164" mass="17894">MAAADGTTGEEVKKTIDLVSKDGERFEVARDAALLCKTLRWMIKGGYGRIPLPNVASPILARVVDYLARHAAAAAAAAAAMDDDGLDRFDRDFLAGVDQDTLFDLLLAANYLQADGLLDLACKKVAAMMTGKSPEQMREIFHIVNDLTPEEEKEIREDIAWALN</sequence>
<dbReference type="HOGENOM" id="CLU_059252_4_0_1"/>
<evidence type="ECO:0000256" key="3">
    <source>
        <dbReference type="ARBA" id="ARBA00022786"/>
    </source>
</evidence>
<organism evidence="7">
    <name type="scientific">Oryza nivara</name>
    <name type="common">Indian wild rice</name>
    <name type="synonym">Oryza sativa f. spontanea</name>
    <dbReference type="NCBI Taxonomy" id="4536"/>
    <lineage>
        <taxon>Eukaryota</taxon>
        <taxon>Viridiplantae</taxon>
        <taxon>Streptophyta</taxon>
        <taxon>Embryophyta</taxon>
        <taxon>Tracheophyta</taxon>
        <taxon>Spermatophyta</taxon>
        <taxon>Magnoliopsida</taxon>
        <taxon>Liliopsida</taxon>
        <taxon>Poales</taxon>
        <taxon>Poaceae</taxon>
        <taxon>BOP clade</taxon>
        <taxon>Oryzoideae</taxon>
        <taxon>Oryzeae</taxon>
        <taxon>Oryzinae</taxon>
        <taxon>Oryza</taxon>
    </lineage>
</organism>
<dbReference type="SMART" id="SM00512">
    <property type="entry name" value="Skp1"/>
    <property type="match status" value="1"/>
</dbReference>
<dbReference type="InterPro" id="IPR016073">
    <property type="entry name" value="Skp1_comp_POZ"/>
</dbReference>